<organism evidence="20 21">
    <name type="scientific">Hanseniaspora osmophila</name>
    <dbReference type="NCBI Taxonomy" id="56408"/>
    <lineage>
        <taxon>Eukaryota</taxon>
        <taxon>Fungi</taxon>
        <taxon>Dikarya</taxon>
        <taxon>Ascomycota</taxon>
        <taxon>Saccharomycotina</taxon>
        <taxon>Saccharomycetes</taxon>
        <taxon>Saccharomycodales</taxon>
        <taxon>Saccharomycodaceae</taxon>
        <taxon>Hanseniaspora</taxon>
    </lineage>
</organism>
<dbReference type="PANTHER" id="PTHR11082">
    <property type="entry name" value="TRNA-DIHYDROURIDINE SYNTHASE"/>
    <property type="match status" value="1"/>
</dbReference>
<comment type="caution">
    <text evidence="20">The sequence shown here is derived from an EMBL/GenBank/DDBJ whole genome shotgun (WGS) entry which is preliminary data.</text>
</comment>
<evidence type="ECO:0000256" key="18">
    <source>
        <dbReference type="ARBA" id="ARBA00078338"/>
    </source>
</evidence>
<comment type="catalytic activity">
    <reaction evidence="13">
        <text>5,6-dihydrouridine(20b) in tRNA + NAD(+) = uridine(20b) in tRNA + NADH + H(+)</text>
        <dbReference type="Rhea" id="RHEA:53352"/>
        <dbReference type="Rhea" id="RHEA-COMP:13537"/>
        <dbReference type="Rhea" id="RHEA-COMP:13538"/>
        <dbReference type="ChEBI" id="CHEBI:15378"/>
        <dbReference type="ChEBI" id="CHEBI:57540"/>
        <dbReference type="ChEBI" id="CHEBI:57945"/>
        <dbReference type="ChEBI" id="CHEBI:65315"/>
        <dbReference type="ChEBI" id="CHEBI:74443"/>
        <dbReference type="EC" id="1.3.1.90"/>
    </reaction>
    <physiologicalReaction direction="right-to-left" evidence="13">
        <dbReference type="Rhea" id="RHEA:53354"/>
    </physiologicalReaction>
</comment>
<name>A0A1E5RHU5_9ASCO</name>
<gene>
    <name evidence="20" type="ORF">AWRI3579_g1255</name>
</gene>
<evidence type="ECO:0000256" key="4">
    <source>
        <dbReference type="ARBA" id="ARBA00022664"/>
    </source>
</evidence>
<keyword evidence="21" id="KW-1185">Reference proteome</keyword>
<evidence type="ECO:0000256" key="11">
    <source>
        <dbReference type="ARBA" id="ARBA00050434"/>
    </source>
</evidence>
<keyword evidence="3" id="KW-0288">FMN</keyword>
<comment type="cofactor">
    <cofactor evidence="1">
        <name>FMN</name>
        <dbReference type="ChEBI" id="CHEBI:58210"/>
    </cofactor>
</comment>
<dbReference type="InterPro" id="IPR035587">
    <property type="entry name" value="DUS-like_FMN-bd"/>
</dbReference>
<evidence type="ECO:0000256" key="2">
    <source>
        <dbReference type="ARBA" id="ARBA00022630"/>
    </source>
</evidence>
<dbReference type="FunCoup" id="A0A1E5RHU5">
    <property type="interactions" value="151"/>
</dbReference>
<keyword evidence="8" id="KW-0520">NAD</keyword>
<dbReference type="EMBL" id="LPNM01000006">
    <property type="protein sequence ID" value="OEJ86446.1"/>
    <property type="molecule type" value="Genomic_DNA"/>
</dbReference>
<evidence type="ECO:0000256" key="12">
    <source>
        <dbReference type="ARBA" id="ARBA00051779"/>
    </source>
</evidence>
<dbReference type="Proteomes" id="UP000095728">
    <property type="component" value="Unassembled WGS sequence"/>
</dbReference>
<evidence type="ECO:0000256" key="10">
    <source>
        <dbReference type="ARBA" id="ARBA00049447"/>
    </source>
</evidence>
<keyword evidence="4" id="KW-0507">mRNA processing</keyword>
<evidence type="ECO:0000256" key="9">
    <source>
        <dbReference type="ARBA" id="ARBA00048342"/>
    </source>
</evidence>
<comment type="similarity">
    <text evidence="15">Belongs to the Dus family. Dus4 subfamily.</text>
</comment>
<dbReference type="AlphaFoldDB" id="A0A1E5RHU5"/>
<comment type="catalytic activity">
    <reaction evidence="11">
        <text>5,6-dihydrouridine(20b) in tRNA + NADP(+) = uridine(20b) in tRNA + NADPH + H(+)</text>
        <dbReference type="Rhea" id="RHEA:53356"/>
        <dbReference type="Rhea" id="RHEA-COMP:13537"/>
        <dbReference type="Rhea" id="RHEA-COMP:13538"/>
        <dbReference type="ChEBI" id="CHEBI:15378"/>
        <dbReference type="ChEBI" id="CHEBI:57783"/>
        <dbReference type="ChEBI" id="CHEBI:58349"/>
        <dbReference type="ChEBI" id="CHEBI:65315"/>
        <dbReference type="ChEBI" id="CHEBI:74443"/>
        <dbReference type="EC" id="1.3.1.90"/>
    </reaction>
    <physiologicalReaction direction="right-to-left" evidence="11">
        <dbReference type="Rhea" id="RHEA:53358"/>
    </physiologicalReaction>
</comment>
<evidence type="ECO:0000256" key="16">
    <source>
        <dbReference type="ARBA" id="ARBA00066483"/>
    </source>
</evidence>
<feature type="domain" description="DUS-like FMN-binding" evidence="19">
    <location>
        <begin position="58"/>
        <end position="357"/>
    </location>
</feature>
<keyword evidence="7" id="KW-0560">Oxidoreductase</keyword>
<dbReference type="GO" id="GO:0102267">
    <property type="term" value="F:tRNA-dihydrouridine20b synthase activity"/>
    <property type="evidence" value="ECO:0007669"/>
    <property type="project" value="UniProtKB-ARBA"/>
</dbReference>
<dbReference type="GO" id="GO:0106414">
    <property type="term" value="F:mRNA dihydrouridine synthase activity"/>
    <property type="evidence" value="ECO:0007669"/>
    <property type="project" value="RHEA"/>
</dbReference>
<dbReference type="Pfam" id="PF01207">
    <property type="entry name" value="Dus"/>
    <property type="match status" value="1"/>
</dbReference>
<dbReference type="Gene3D" id="3.20.20.70">
    <property type="entry name" value="Aldolase class I"/>
    <property type="match status" value="1"/>
</dbReference>
<evidence type="ECO:0000256" key="5">
    <source>
        <dbReference type="ARBA" id="ARBA00022694"/>
    </source>
</evidence>
<evidence type="ECO:0000256" key="13">
    <source>
        <dbReference type="ARBA" id="ARBA00051932"/>
    </source>
</evidence>
<comment type="catalytic activity">
    <reaction evidence="14">
        <text>5,6-dihydrouridine(20a) in tRNA + NADP(+) = uridine(20a) in tRNA + NADPH + H(+)</text>
        <dbReference type="Rhea" id="RHEA:53344"/>
        <dbReference type="Rhea" id="RHEA-COMP:13535"/>
        <dbReference type="Rhea" id="RHEA-COMP:13536"/>
        <dbReference type="ChEBI" id="CHEBI:15378"/>
        <dbReference type="ChEBI" id="CHEBI:57783"/>
        <dbReference type="ChEBI" id="CHEBI:58349"/>
        <dbReference type="ChEBI" id="CHEBI:65315"/>
        <dbReference type="ChEBI" id="CHEBI:74443"/>
        <dbReference type="EC" id="1.3.1.90"/>
    </reaction>
    <physiologicalReaction direction="right-to-left" evidence="14">
        <dbReference type="Rhea" id="RHEA:53346"/>
    </physiologicalReaction>
</comment>
<evidence type="ECO:0000256" key="15">
    <source>
        <dbReference type="ARBA" id="ARBA00060741"/>
    </source>
</evidence>
<dbReference type="InterPro" id="IPR013785">
    <property type="entry name" value="Aldolase_TIM"/>
</dbReference>
<evidence type="ECO:0000256" key="3">
    <source>
        <dbReference type="ARBA" id="ARBA00022643"/>
    </source>
</evidence>
<keyword evidence="5" id="KW-0819">tRNA processing</keyword>
<proteinExistence type="inferred from homology"/>
<evidence type="ECO:0000256" key="1">
    <source>
        <dbReference type="ARBA" id="ARBA00001917"/>
    </source>
</evidence>
<dbReference type="PROSITE" id="PS01136">
    <property type="entry name" value="UPF0034"/>
    <property type="match status" value="1"/>
</dbReference>
<reference evidence="21" key="1">
    <citation type="journal article" date="2016" name="Genome Announc.">
        <title>Genome sequences of three species of Hanseniaspora isolated from spontaneous wine fermentations.</title>
        <authorList>
            <person name="Sternes P.R."/>
            <person name="Lee D."/>
            <person name="Kutyna D.R."/>
            <person name="Borneman A.R."/>
        </authorList>
    </citation>
    <scope>NUCLEOTIDE SEQUENCE [LARGE SCALE GENOMIC DNA]</scope>
    <source>
        <strain evidence="21">AWRI3579</strain>
    </source>
</reference>
<keyword evidence="6" id="KW-0521">NADP</keyword>
<dbReference type="FunFam" id="3.20.20.70:FF:000159">
    <property type="entry name" value="tRNA-dihydrouridine synthase 4"/>
    <property type="match status" value="1"/>
</dbReference>
<dbReference type="GO" id="GO:0102266">
    <property type="term" value="F:tRNA-dihydrouridine20a synthase activity"/>
    <property type="evidence" value="ECO:0007669"/>
    <property type="project" value="UniProtKB-EC"/>
</dbReference>
<dbReference type="InParanoid" id="A0A1E5RHU5"/>
<evidence type="ECO:0000313" key="21">
    <source>
        <dbReference type="Proteomes" id="UP000095728"/>
    </source>
</evidence>
<dbReference type="EC" id="1.3.1.90" evidence="16"/>
<dbReference type="PANTHER" id="PTHR11082:SF31">
    <property type="entry name" value="TRNA-DIHYDROURIDINE(20A_20B) SYNTHASE [NAD(P)+]-LIKE"/>
    <property type="match status" value="1"/>
</dbReference>
<evidence type="ECO:0000256" key="14">
    <source>
        <dbReference type="ARBA" id="ARBA00052996"/>
    </source>
</evidence>
<evidence type="ECO:0000256" key="8">
    <source>
        <dbReference type="ARBA" id="ARBA00023027"/>
    </source>
</evidence>
<evidence type="ECO:0000256" key="6">
    <source>
        <dbReference type="ARBA" id="ARBA00022857"/>
    </source>
</evidence>
<evidence type="ECO:0000313" key="20">
    <source>
        <dbReference type="EMBL" id="OEJ86446.1"/>
    </source>
</evidence>
<dbReference type="GO" id="GO:0006397">
    <property type="term" value="P:mRNA processing"/>
    <property type="evidence" value="ECO:0007669"/>
    <property type="project" value="UniProtKB-KW"/>
</dbReference>
<sequence length="365" mass="41964">MINSRSHTAKTRKQKRYEAKAVPLYPMSFCRITPHTTKRQTIDPLPLIKNSKGFTKIIGPMVRYSKLPFRATCRHYNCDIVYTPMILAREFVRNENARVSDFATNNSDTPVIVQVGVNNSTDLLRFVELVKDYCDGVGINCGCPIKEQVREGIGSALIYNPDVLCEMVRSVKQKYGDSVRLETKIRIHEDLDNTVDLCRRLHREGVDWITVHGRTRHTRSSQPCNFEAIKYIRERVPQDLPIIANGDCFTMKDFKEIIDKTNVQGVMAVRGALANPALFSGYDKCPWSCIEWIWHYAMEYGTHFPLIQHHLWVMMENAGLGKRELKEIIDTRSIIELLELFDSKFVLKRKGEEGFATGTAIPYRT</sequence>
<comment type="catalytic activity">
    <reaction evidence="12">
        <text>5,6-dihydrouridine(20a) in tRNA + NAD(+) = uridine(20a) in tRNA + NADH + H(+)</text>
        <dbReference type="Rhea" id="RHEA:53348"/>
        <dbReference type="Rhea" id="RHEA-COMP:13535"/>
        <dbReference type="Rhea" id="RHEA-COMP:13536"/>
        <dbReference type="ChEBI" id="CHEBI:15378"/>
        <dbReference type="ChEBI" id="CHEBI:57540"/>
        <dbReference type="ChEBI" id="CHEBI:57945"/>
        <dbReference type="ChEBI" id="CHEBI:65315"/>
        <dbReference type="ChEBI" id="CHEBI:74443"/>
        <dbReference type="EC" id="1.3.1.90"/>
    </reaction>
    <physiologicalReaction direction="right-to-left" evidence="12">
        <dbReference type="Rhea" id="RHEA:53350"/>
    </physiologicalReaction>
</comment>
<comment type="catalytic activity">
    <reaction evidence="10">
        <text>a 5,6-dihydrouridine in mRNA + NADP(+) = a uridine in mRNA + NADPH + H(+)</text>
        <dbReference type="Rhea" id="RHEA:69855"/>
        <dbReference type="Rhea" id="RHEA-COMP:14658"/>
        <dbReference type="Rhea" id="RHEA-COMP:17789"/>
        <dbReference type="ChEBI" id="CHEBI:15378"/>
        <dbReference type="ChEBI" id="CHEBI:57783"/>
        <dbReference type="ChEBI" id="CHEBI:58349"/>
        <dbReference type="ChEBI" id="CHEBI:65315"/>
        <dbReference type="ChEBI" id="CHEBI:74443"/>
    </reaction>
    <physiologicalReaction direction="right-to-left" evidence="10">
        <dbReference type="Rhea" id="RHEA:69857"/>
    </physiologicalReaction>
</comment>
<keyword evidence="2" id="KW-0285">Flavoprotein</keyword>
<dbReference type="CDD" id="cd02801">
    <property type="entry name" value="DUS_like_FMN"/>
    <property type="match status" value="1"/>
</dbReference>
<dbReference type="InterPro" id="IPR018517">
    <property type="entry name" value="tRNA_hU_synthase_CS"/>
</dbReference>
<dbReference type="OrthoDB" id="9977870at2759"/>
<evidence type="ECO:0000256" key="7">
    <source>
        <dbReference type="ARBA" id="ARBA00023002"/>
    </source>
</evidence>
<accession>A0A1E5RHU5</accession>
<dbReference type="STRING" id="56408.A0A1E5RHU5"/>
<dbReference type="GO" id="GO:0050660">
    <property type="term" value="F:flavin adenine dinucleotide binding"/>
    <property type="evidence" value="ECO:0007669"/>
    <property type="project" value="InterPro"/>
</dbReference>
<evidence type="ECO:0000256" key="17">
    <source>
        <dbReference type="ARBA" id="ARBA00071722"/>
    </source>
</evidence>
<protein>
    <recommendedName>
        <fullName evidence="17">tRNA-dihydrouridine(20a/20b) synthase [NAD(P)+]</fullName>
        <ecNumber evidence="16">1.3.1.90</ecNumber>
    </recommendedName>
    <alternativeName>
        <fullName evidence="18">tRNA-dihydrouridine synthase 4</fullName>
    </alternativeName>
</protein>
<dbReference type="SUPFAM" id="SSF51395">
    <property type="entry name" value="FMN-linked oxidoreductases"/>
    <property type="match status" value="1"/>
</dbReference>
<comment type="catalytic activity">
    <reaction evidence="9">
        <text>a 5,6-dihydrouridine in mRNA + NAD(+) = a uridine in mRNA + NADH + H(+)</text>
        <dbReference type="Rhea" id="RHEA:69851"/>
        <dbReference type="Rhea" id="RHEA-COMP:14658"/>
        <dbReference type="Rhea" id="RHEA-COMP:17789"/>
        <dbReference type="ChEBI" id="CHEBI:15378"/>
        <dbReference type="ChEBI" id="CHEBI:57540"/>
        <dbReference type="ChEBI" id="CHEBI:57945"/>
        <dbReference type="ChEBI" id="CHEBI:65315"/>
        <dbReference type="ChEBI" id="CHEBI:74443"/>
    </reaction>
    <physiologicalReaction direction="right-to-left" evidence="9">
        <dbReference type="Rhea" id="RHEA:69853"/>
    </physiologicalReaction>
</comment>
<evidence type="ECO:0000259" key="19">
    <source>
        <dbReference type="Pfam" id="PF01207"/>
    </source>
</evidence>